<name>A0A7X1B5K5_9BACT</name>
<feature type="domain" description="Methyl-accepting transducer" evidence="4">
    <location>
        <begin position="65"/>
        <end position="301"/>
    </location>
</feature>
<dbReference type="Gene3D" id="1.10.287.950">
    <property type="entry name" value="Methyl-accepting chemotaxis protein"/>
    <property type="match status" value="1"/>
</dbReference>
<comment type="caution">
    <text evidence="5">The sequence shown here is derived from an EMBL/GenBank/DDBJ whole genome shotgun (WGS) entry which is preliminary data.</text>
</comment>
<dbReference type="GO" id="GO:0016020">
    <property type="term" value="C:membrane"/>
    <property type="evidence" value="ECO:0007669"/>
    <property type="project" value="InterPro"/>
</dbReference>
<dbReference type="InterPro" id="IPR025991">
    <property type="entry name" value="Chemoreceptor_zinc-bind_dom"/>
</dbReference>
<evidence type="ECO:0000256" key="3">
    <source>
        <dbReference type="SAM" id="Coils"/>
    </source>
</evidence>
<dbReference type="Pfam" id="PF00015">
    <property type="entry name" value="MCPsignal"/>
    <property type="match status" value="1"/>
</dbReference>
<dbReference type="RefSeq" id="WP_185659829.1">
    <property type="nucleotide sequence ID" value="NZ_CAWPOO010000007.1"/>
</dbReference>
<keyword evidence="3" id="KW-0175">Coiled coil</keyword>
<dbReference type="EMBL" id="JACHVC010000007">
    <property type="protein sequence ID" value="MBC2605942.1"/>
    <property type="molecule type" value="Genomic_DNA"/>
</dbReference>
<dbReference type="GO" id="GO:0007165">
    <property type="term" value="P:signal transduction"/>
    <property type="evidence" value="ECO:0007669"/>
    <property type="project" value="UniProtKB-KW"/>
</dbReference>
<dbReference type="Gene3D" id="1.20.120.30">
    <property type="entry name" value="Aspartate receptor, ligand-binding domain"/>
    <property type="match status" value="1"/>
</dbReference>
<dbReference type="PANTHER" id="PTHR32089">
    <property type="entry name" value="METHYL-ACCEPTING CHEMOTAXIS PROTEIN MCPB"/>
    <property type="match status" value="1"/>
</dbReference>
<feature type="coiled-coil region" evidence="3">
    <location>
        <begin position="227"/>
        <end position="289"/>
    </location>
</feature>
<keyword evidence="6" id="KW-1185">Reference proteome</keyword>
<keyword evidence="1 2" id="KW-0807">Transducer</keyword>
<dbReference type="Proteomes" id="UP000526501">
    <property type="component" value="Unassembled WGS sequence"/>
</dbReference>
<sequence length="452" mass="48726">METAISPPSHSASTLSKRDEELIGFLKSIQNGDYLSVPQGSDPLSASVRELAESLHQNAKEELGRVVDLSIQASETAIHSAKMLSDLKQVDNEAQTIAAAGEEMVTTANSIGAFGTNISEQAHTADRAASAGSAASERAVQKMSEITTAVNDTVSKVDALAEFSNRIGGISSDIKKIANQTNLLALNATIEAARAGEAGKGFAVVAGEVKTLATRTKDSTSEITEIISQLQNEVQNVLRSMKESSEAVAQGQDAIIEVGKHVEEIHYKIEEVNRNTESISATLAEQEDASQEIVRGITQIASRSGKSVEGIDQMVNSMNKVETLISAQISKLAALEVSDKVIKLAQSDHVLWKKRLANMIAGKEGLNHSELADHHTCRLGKWYDQVTEQKYRKNPVFQKLKGPHQLVHDHGIQAVRLYNDGDLDGAINEIKKVEEASQDVLSMLAELEKASD</sequence>
<dbReference type="InterPro" id="IPR004089">
    <property type="entry name" value="MCPsignal_dom"/>
</dbReference>
<dbReference type="Pfam" id="PF13682">
    <property type="entry name" value="CZB"/>
    <property type="match status" value="1"/>
</dbReference>
<organism evidence="5 6">
    <name type="scientific">Pelagicoccus albus</name>
    <dbReference type="NCBI Taxonomy" id="415222"/>
    <lineage>
        <taxon>Bacteria</taxon>
        <taxon>Pseudomonadati</taxon>
        <taxon>Verrucomicrobiota</taxon>
        <taxon>Opitutia</taxon>
        <taxon>Puniceicoccales</taxon>
        <taxon>Pelagicoccaceae</taxon>
        <taxon>Pelagicoccus</taxon>
    </lineage>
</organism>
<evidence type="ECO:0000259" key="4">
    <source>
        <dbReference type="PROSITE" id="PS50111"/>
    </source>
</evidence>
<dbReference type="AlphaFoldDB" id="A0A7X1B5K5"/>
<evidence type="ECO:0000256" key="2">
    <source>
        <dbReference type="PROSITE-ProRule" id="PRU00284"/>
    </source>
</evidence>
<dbReference type="SUPFAM" id="SSF58104">
    <property type="entry name" value="Methyl-accepting chemotaxis protein (MCP) signaling domain"/>
    <property type="match status" value="1"/>
</dbReference>
<reference evidence="5 6" key="1">
    <citation type="submission" date="2020-07" db="EMBL/GenBank/DDBJ databases">
        <authorList>
            <person name="Feng X."/>
        </authorList>
    </citation>
    <scope>NUCLEOTIDE SEQUENCE [LARGE SCALE GENOMIC DNA]</scope>
    <source>
        <strain evidence="5 6">JCM23202</strain>
    </source>
</reference>
<dbReference type="PROSITE" id="PS50111">
    <property type="entry name" value="CHEMOTAXIS_TRANSDUC_2"/>
    <property type="match status" value="1"/>
</dbReference>
<proteinExistence type="predicted"/>
<dbReference type="PANTHER" id="PTHR32089:SF112">
    <property type="entry name" value="LYSOZYME-LIKE PROTEIN-RELATED"/>
    <property type="match status" value="1"/>
</dbReference>
<evidence type="ECO:0000313" key="5">
    <source>
        <dbReference type="EMBL" id="MBC2605942.1"/>
    </source>
</evidence>
<protein>
    <submittedName>
        <fullName evidence="5">CZB domain-containing protein</fullName>
    </submittedName>
</protein>
<gene>
    <name evidence="5" type="ORF">H5P27_07785</name>
</gene>
<evidence type="ECO:0000256" key="1">
    <source>
        <dbReference type="ARBA" id="ARBA00023224"/>
    </source>
</evidence>
<evidence type="ECO:0000313" key="6">
    <source>
        <dbReference type="Proteomes" id="UP000526501"/>
    </source>
</evidence>
<dbReference type="SMART" id="SM00283">
    <property type="entry name" value="MA"/>
    <property type="match status" value="1"/>
</dbReference>
<accession>A0A7X1B5K5</accession>